<gene>
    <name evidence="2" type="ORF">B0H15DRAFT_951273</name>
</gene>
<sequence>MPDPSSAKNKSRKRGDTESDLARAPKKRGNQGDFHGQREAFLRDRLPSYIEASEKQTTRSFWPELMFDYWKRFPWYLSLDEDSNNDTVPDETLDIDLSDADREKKRDILTKMEAKIKAWFNYQRGHSGRNGTPKNPWLPLLAGLRHSDELQPPKRLADFQVYMQQDGVKEKINKVFAERHPGHESSRGTINLRTAIAREMLTKAGAEERNRMHILGGELHATALAKYNAEKEWKVDLTEAEMEGARERFAPIVAPLLRLLSDTTGYHVGLIFGRVDEAGKFDVRSMHEGKTKAVPPQDWPGWAGKAYNDTVLQQCDAARIPGDFREPEASAGTRAAL</sequence>
<dbReference type="Proteomes" id="UP001222325">
    <property type="component" value="Unassembled WGS sequence"/>
</dbReference>
<accession>A0AAD6U4R0</accession>
<feature type="region of interest" description="Disordered" evidence="1">
    <location>
        <begin position="1"/>
        <end position="38"/>
    </location>
</feature>
<feature type="compositionally biased region" description="Basic and acidic residues" evidence="1">
    <location>
        <begin position="14"/>
        <end position="23"/>
    </location>
</feature>
<keyword evidence="3" id="KW-1185">Reference proteome</keyword>
<name>A0AAD6U4R0_9AGAR</name>
<organism evidence="2 3">
    <name type="scientific">Mycena belliarum</name>
    <dbReference type="NCBI Taxonomy" id="1033014"/>
    <lineage>
        <taxon>Eukaryota</taxon>
        <taxon>Fungi</taxon>
        <taxon>Dikarya</taxon>
        <taxon>Basidiomycota</taxon>
        <taxon>Agaricomycotina</taxon>
        <taxon>Agaricomycetes</taxon>
        <taxon>Agaricomycetidae</taxon>
        <taxon>Agaricales</taxon>
        <taxon>Marasmiineae</taxon>
        <taxon>Mycenaceae</taxon>
        <taxon>Mycena</taxon>
    </lineage>
</organism>
<protein>
    <submittedName>
        <fullName evidence="2">Uncharacterized protein</fullName>
    </submittedName>
</protein>
<proteinExistence type="predicted"/>
<comment type="caution">
    <text evidence="2">The sequence shown here is derived from an EMBL/GenBank/DDBJ whole genome shotgun (WGS) entry which is preliminary data.</text>
</comment>
<evidence type="ECO:0000313" key="3">
    <source>
        <dbReference type="Proteomes" id="UP001222325"/>
    </source>
</evidence>
<dbReference type="AlphaFoldDB" id="A0AAD6U4R0"/>
<dbReference type="EMBL" id="JARJCN010000036">
    <property type="protein sequence ID" value="KAJ7084770.1"/>
    <property type="molecule type" value="Genomic_DNA"/>
</dbReference>
<evidence type="ECO:0000313" key="2">
    <source>
        <dbReference type="EMBL" id="KAJ7084770.1"/>
    </source>
</evidence>
<evidence type="ECO:0000256" key="1">
    <source>
        <dbReference type="SAM" id="MobiDB-lite"/>
    </source>
</evidence>
<reference evidence="2" key="1">
    <citation type="submission" date="2023-03" db="EMBL/GenBank/DDBJ databases">
        <title>Massive genome expansion in bonnet fungi (Mycena s.s.) driven by repeated elements and novel gene families across ecological guilds.</title>
        <authorList>
            <consortium name="Lawrence Berkeley National Laboratory"/>
            <person name="Harder C.B."/>
            <person name="Miyauchi S."/>
            <person name="Viragh M."/>
            <person name="Kuo A."/>
            <person name="Thoen E."/>
            <person name="Andreopoulos B."/>
            <person name="Lu D."/>
            <person name="Skrede I."/>
            <person name="Drula E."/>
            <person name="Henrissat B."/>
            <person name="Morin E."/>
            <person name="Kohler A."/>
            <person name="Barry K."/>
            <person name="LaButti K."/>
            <person name="Morin E."/>
            <person name="Salamov A."/>
            <person name="Lipzen A."/>
            <person name="Mereny Z."/>
            <person name="Hegedus B."/>
            <person name="Baldrian P."/>
            <person name="Stursova M."/>
            <person name="Weitz H."/>
            <person name="Taylor A."/>
            <person name="Grigoriev I.V."/>
            <person name="Nagy L.G."/>
            <person name="Martin F."/>
            <person name="Kauserud H."/>
        </authorList>
    </citation>
    <scope>NUCLEOTIDE SEQUENCE</scope>
    <source>
        <strain evidence="2">CBHHK173m</strain>
    </source>
</reference>